<dbReference type="InterPro" id="IPR054289">
    <property type="entry name" value="DUF7025"/>
</dbReference>
<dbReference type="InterPro" id="IPR003959">
    <property type="entry name" value="ATPase_AAA_core"/>
</dbReference>
<feature type="domain" description="AAA+ ATPase" evidence="2">
    <location>
        <begin position="428"/>
        <end position="555"/>
    </location>
</feature>
<dbReference type="PANTHER" id="PTHR46411:SF2">
    <property type="entry name" value="AAA+ ATPASE DOMAIN-CONTAINING PROTEIN"/>
    <property type="match status" value="1"/>
</dbReference>
<dbReference type="EMBL" id="JAHMHS010000111">
    <property type="protein sequence ID" value="KAK1716792.1"/>
    <property type="molecule type" value="Genomic_DNA"/>
</dbReference>
<dbReference type="RefSeq" id="XP_060360722.1">
    <property type="nucleotide sequence ID" value="XM_060506007.1"/>
</dbReference>
<dbReference type="Proteomes" id="UP001244207">
    <property type="component" value="Unassembled WGS sequence"/>
</dbReference>
<dbReference type="CDD" id="cd19481">
    <property type="entry name" value="RecA-like_protease"/>
    <property type="match status" value="1"/>
</dbReference>
<evidence type="ECO:0000313" key="3">
    <source>
        <dbReference type="EMBL" id="KAK1716792.1"/>
    </source>
</evidence>
<dbReference type="Pfam" id="PF00004">
    <property type="entry name" value="AAA"/>
    <property type="match status" value="1"/>
</dbReference>
<dbReference type="GeneID" id="85389906"/>
<dbReference type="GO" id="GO:0005524">
    <property type="term" value="F:ATP binding"/>
    <property type="evidence" value="ECO:0007669"/>
    <property type="project" value="InterPro"/>
</dbReference>
<evidence type="ECO:0000259" key="2">
    <source>
        <dbReference type="SMART" id="SM00382"/>
    </source>
</evidence>
<organism evidence="3 4">
    <name type="scientific">Glomerella acutata</name>
    <name type="common">Colletotrichum acutatum</name>
    <dbReference type="NCBI Taxonomy" id="27357"/>
    <lineage>
        <taxon>Eukaryota</taxon>
        <taxon>Fungi</taxon>
        <taxon>Dikarya</taxon>
        <taxon>Ascomycota</taxon>
        <taxon>Pezizomycotina</taxon>
        <taxon>Sordariomycetes</taxon>
        <taxon>Hypocreomycetidae</taxon>
        <taxon>Glomerellales</taxon>
        <taxon>Glomerellaceae</taxon>
        <taxon>Colletotrichum</taxon>
        <taxon>Colletotrichum acutatum species complex</taxon>
    </lineage>
</organism>
<feature type="compositionally biased region" description="Polar residues" evidence="1">
    <location>
        <begin position="1"/>
        <end position="18"/>
    </location>
</feature>
<sequence>MEKSLTEQSKQAIYTPTQEKIHSSEGFDENLDKAETERDRPVEAASETEIERQKSVQAIEELRGLVRFVEALSPLVKIIKQKPTQLLKAGDATTDSEETPTQKREKISVPFKDLWYIFQPGEYIICKGSKEGYQRVWRIVQCTGGRAYLSTEGNRDRVDGPHLAKHSPLVLDCYYLDFDGKKFGPVYHRFDIQPFENNRDVSSLEVFPIAYAADSETILNELSKQGEDFVNAIRACQKYCVGRTRTWTPKGERIAHHLHPEDVDGPVMVDFDRAIQFNPTWSPDFTLPNFADQDRRETREMTMHEDNILDDYEWDRQRMDDFISTEDILRSFNDSSDFVSPLPADYRLCPNRVFGFILRSRKWACLPVSGLKEIKRETSNLQDLELPGHHKDIVTGLAESHFRTKAKEKRAQRYEAQREFDLVRAKGKGLIILLHGAPGVGKTSTAECIAEANATPLFPITCGDLGLNPVDVEQNLELNFQLAESWGCVLLLDEADVFLAQRTQNDIKRNALVSIFLRALEYYSGILFLTTNRVGTIDEAFRSRIHMSLLYPILSEAQTMKIWKSQLARAQKRDPTLIVKADDVLLFAKNLHEQQM</sequence>
<dbReference type="PANTHER" id="PTHR46411">
    <property type="entry name" value="FAMILY ATPASE, PUTATIVE-RELATED"/>
    <property type="match status" value="1"/>
</dbReference>
<evidence type="ECO:0000313" key="4">
    <source>
        <dbReference type="Proteomes" id="UP001244207"/>
    </source>
</evidence>
<dbReference type="SMART" id="SM00382">
    <property type="entry name" value="AAA"/>
    <property type="match status" value="1"/>
</dbReference>
<name>A0AAD8UCX3_GLOAC</name>
<dbReference type="Pfam" id="PF22942">
    <property type="entry name" value="DUF7025"/>
    <property type="match status" value="1"/>
</dbReference>
<gene>
    <name evidence="3" type="ORF">BDZ83DRAFT_587089</name>
</gene>
<reference evidence="3" key="1">
    <citation type="submission" date="2021-12" db="EMBL/GenBank/DDBJ databases">
        <title>Comparative genomics, transcriptomics and evolutionary studies reveal genomic signatures of adaptation to plant cell wall in hemibiotrophic fungi.</title>
        <authorList>
            <consortium name="DOE Joint Genome Institute"/>
            <person name="Baroncelli R."/>
            <person name="Diaz J.F."/>
            <person name="Benocci T."/>
            <person name="Peng M."/>
            <person name="Battaglia E."/>
            <person name="Haridas S."/>
            <person name="Andreopoulos W."/>
            <person name="Labutti K."/>
            <person name="Pangilinan J."/>
            <person name="Floch G.L."/>
            <person name="Makela M.R."/>
            <person name="Henrissat B."/>
            <person name="Grigoriev I.V."/>
            <person name="Crouch J.A."/>
            <person name="De Vries R.P."/>
            <person name="Sukno S.A."/>
            <person name="Thon M.R."/>
        </authorList>
    </citation>
    <scope>NUCLEOTIDE SEQUENCE</scope>
    <source>
        <strain evidence="3">CBS 112980</strain>
    </source>
</reference>
<keyword evidence="3" id="KW-0378">Hydrolase</keyword>
<feature type="non-terminal residue" evidence="3">
    <location>
        <position position="596"/>
    </location>
</feature>
<dbReference type="AlphaFoldDB" id="A0AAD8UCX3"/>
<dbReference type="SUPFAM" id="SSF52540">
    <property type="entry name" value="P-loop containing nucleoside triphosphate hydrolases"/>
    <property type="match status" value="1"/>
</dbReference>
<evidence type="ECO:0000256" key="1">
    <source>
        <dbReference type="SAM" id="MobiDB-lite"/>
    </source>
</evidence>
<protein>
    <submittedName>
        <fullName evidence="3">P-loop containing nucleoside triphosphate hydrolase protein</fullName>
    </submittedName>
</protein>
<keyword evidence="4" id="KW-1185">Reference proteome</keyword>
<comment type="caution">
    <text evidence="3">The sequence shown here is derived from an EMBL/GenBank/DDBJ whole genome shotgun (WGS) entry which is preliminary data.</text>
</comment>
<dbReference type="Gene3D" id="3.40.50.300">
    <property type="entry name" value="P-loop containing nucleotide triphosphate hydrolases"/>
    <property type="match status" value="1"/>
</dbReference>
<proteinExistence type="predicted"/>
<accession>A0AAD8UCX3</accession>
<feature type="compositionally biased region" description="Basic and acidic residues" evidence="1">
    <location>
        <begin position="19"/>
        <end position="42"/>
    </location>
</feature>
<feature type="region of interest" description="Disordered" evidence="1">
    <location>
        <begin position="1"/>
        <end position="51"/>
    </location>
</feature>
<dbReference type="InterPro" id="IPR003593">
    <property type="entry name" value="AAA+_ATPase"/>
</dbReference>
<dbReference type="GO" id="GO:0016887">
    <property type="term" value="F:ATP hydrolysis activity"/>
    <property type="evidence" value="ECO:0007669"/>
    <property type="project" value="InterPro"/>
</dbReference>
<dbReference type="InterPro" id="IPR027417">
    <property type="entry name" value="P-loop_NTPase"/>
</dbReference>